<evidence type="ECO:0000259" key="3">
    <source>
        <dbReference type="PROSITE" id="PS50930"/>
    </source>
</evidence>
<dbReference type="Pfam" id="PF04397">
    <property type="entry name" value="LytTR"/>
    <property type="match status" value="1"/>
</dbReference>
<dbReference type="PROSITE" id="PS50930">
    <property type="entry name" value="HTH_LYTTR"/>
    <property type="match status" value="1"/>
</dbReference>
<dbReference type="InterPro" id="IPR007492">
    <property type="entry name" value="LytTR_DNA-bd_dom"/>
</dbReference>
<dbReference type="Proteomes" id="UP000190961">
    <property type="component" value="Unassembled WGS sequence"/>
</dbReference>
<dbReference type="EMBL" id="FUZU01000002">
    <property type="protein sequence ID" value="SKC72003.1"/>
    <property type="molecule type" value="Genomic_DNA"/>
</dbReference>
<dbReference type="PANTHER" id="PTHR37299:SF1">
    <property type="entry name" value="STAGE 0 SPORULATION PROTEIN A HOMOLOG"/>
    <property type="match status" value="1"/>
</dbReference>
<keyword evidence="1" id="KW-0597">Phosphoprotein</keyword>
<dbReference type="SMART" id="SM00850">
    <property type="entry name" value="LytTR"/>
    <property type="match status" value="1"/>
</dbReference>
<dbReference type="PANTHER" id="PTHR37299">
    <property type="entry name" value="TRANSCRIPTIONAL REGULATOR-RELATED"/>
    <property type="match status" value="1"/>
</dbReference>
<feature type="domain" description="HTH LytTR-type" evidence="3">
    <location>
        <begin position="139"/>
        <end position="237"/>
    </location>
</feature>
<dbReference type="InterPro" id="IPR001789">
    <property type="entry name" value="Sig_transdc_resp-reg_receiver"/>
</dbReference>
<dbReference type="InterPro" id="IPR046947">
    <property type="entry name" value="LytR-like"/>
</dbReference>
<evidence type="ECO:0000259" key="2">
    <source>
        <dbReference type="PROSITE" id="PS50110"/>
    </source>
</evidence>
<dbReference type="SUPFAM" id="SSF52172">
    <property type="entry name" value="CheY-like"/>
    <property type="match status" value="1"/>
</dbReference>
<dbReference type="AlphaFoldDB" id="A0A1T5L7T2"/>
<dbReference type="OrthoDB" id="1646880at2"/>
<protein>
    <submittedName>
        <fullName evidence="4">Two component transcriptional regulator, LytTR family</fullName>
    </submittedName>
</protein>
<name>A0A1T5L7T2_9BACT</name>
<dbReference type="Gene3D" id="2.40.50.1020">
    <property type="entry name" value="LytTr DNA-binding domain"/>
    <property type="match status" value="1"/>
</dbReference>
<sequence>MTPKLRCLLVDDEPPALDILRTYIDATPMLEIAGECHHAMAAFEFIQKSQVDLIFLDINMPKLSGTDFLRALPSPPKVIFTTAHRDYAVDGFELGAVDYLLKPYSLDRFLRAVHRAINPEQKQSTAIKETLTTENDRFLYVRADRKMVKIMVDEIRYIESLKDYVRILLPDRQVITKQTITAIEEMLPEQDFMRIHRSFIVSVNKIDSYNLNAVFIGKTELPVGPLYKHEIAKRLGTHH</sequence>
<reference evidence="4 5" key="1">
    <citation type="submission" date="2017-02" db="EMBL/GenBank/DDBJ databases">
        <authorList>
            <person name="Peterson S.W."/>
        </authorList>
    </citation>
    <scope>NUCLEOTIDE SEQUENCE [LARGE SCALE GENOMIC DNA]</scope>
    <source>
        <strain evidence="4 5">DSM 25262</strain>
    </source>
</reference>
<keyword evidence="5" id="KW-1185">Reference proteome</keyword>
<dbReference type="STRING" id="688867.SAMN05660236_2699"/>
<dbReference type="Pfam" id="PF00072">
    <property type="entry name" value="Response_reg"/>
    <property type="match status" value="1"/>
</dbReference>
<feature type="modified residue" description="4-aspartylphosphate" evidence="1">
    <location>
        <position position="57"/>
    </location>
</feature>
<evidence type="ECO:0000313" key="5">
    <source>
        <dbReference type="Proteomes" id="UP000190961"/>
    </source>
</evidence>
<dbReference type="InterPro" id="IPR011006">
    <property type="entry name" value="CheY-like_superfamily"/>
</dbReference>
<gene>
    <name evidence="4" type="ORF">SAMN05660236_2699</name>
</gene>
<dbReference type="RefSeq" id="WP_079687283.1">
    <property type="nucleotide sequence ID" value="NZ_FUZU01000002.1"/>
</dbReference>
<dbReference type="SMART" id="SM00448">
    <property type="entry name" value="REC"/>
    <property type="match status" value="1"/>
</dbReference>
<dbReference type="GO" id="GO:0003677">
    <property type="term" value="F:DNA binding"/>
    <property type="evidence" value="ECO:0007669"/>
    <property type="project" value="InterPro"/>
</dbReference>
<dbReference type="Gene3D" id="3.40.50.2300">
    <property type="match status" value="1"/>
</dbReference>
<dbReference type="PROSITE" id="PS50110">
    <property type="entry name" value="RESPONSE_REGULATORY"/>
    <property type="match status" value="1"/>
</dbReference>
<accession>A0A1T5L7T2</accession>
<proteinExistence type="predicted"/>
<feature type="domain" description="Response regulatory" evidence="2">
    <location>
        <begin position="6"/>
        <end position="117"/>
    </location>
</feature>
<organism evidence="4 5">
    <name type="scientific">Ohtaekwangia koreensis</name>
    <dbReference type="NCBI Taxonomy" id="688867"/>
    <lineage>
        <taxon>Bacteria</taxon>
        <taxon>Pseudomonadati</taxon>
        <taxon>Bacteroidota</taxon>
        <taxon>Cytophagia</taxon>
        <taxon>Cytophagales</taxon>
        <taxon>Fulvivirgaceae</taxon>
        <taxon>Ohtaekwangia</taxon>
    </lineage>
</organism>
<evidence type="ECO:0000256" key="1">
    <source>
        <dbReference type="PROSITE-ProRule" id="PRU00169"/>
    </source>
</evidence>
<dbReference type="GO" id="GO:0000156">
    <property type="term" value="F:phosphorelay response regulator activity"/>
    <property type="evidence" value="ECO:0007669"/>
    <property type="project" value="InterPro"/>
</dbReference>
<evidence type="ECO:0000313" key="4">
    <source>
        <dbReference type="EMBL" id="SKC72003.1"/>
    </source>
</evidence>